<keyword evidence="1" id="KW-0732">Signal</keyword>
<organism evidence="2 3">
    <name type="scientific">Araneus ventricosus</name>
    <name type="common">Orbweaver spider</name>
    <name type="synonym">Epeira ventricosa</name>
    <dbReference type="NCBI Taxonomy" id="182803"/>
    <lineage>
        <taxon>Eukaryota</taxon>
        <taxon>Metazoa</taxon>
        <taxon>Ecdysozoa</taxon>
        <taxon>Arthropoda</taxon>
        <taxon>Chelicerata</taxon>
        <taxon>Arachnida</taxon>
        <taxon>Araneae</taxon>
        <taxon>Araneomorphae</taxon>
        <taxon>Entelegynae</taxon>
        <taxon>Araneoidea</taxon>
        <taxon>Araneidae</taxon>
        <taxon>Araneus</taxon>
    </lineage>
</organism>
<dbReference type="OrthoDB" id="6436665at2759"/>
<protein>
    <recommendedName>
        <fullName evidence="4">Antistasin-like domain-containing protein</fullName>
    </recommendedName>
</protein>
<evidence type="ECO:0008006" key="4">
    <source>
        <dbReference type="Google" id="ProtNLM"/>
    </source>
</evidence>
<feature type="non-terminal residue" evidence="2">
    <location>
        <position position="98"/>
    </location>
</feature>
<gene>
    <name evidence="2" type="ORF">AVEN_157931_1</name>
</gene>
<evidence type="ECO:0000313" key="3">
    <source>
        <dbReference type="Proteomes" id="UP000499080"/>
    </source>
</evidence>
<dbReference type="EMBL" id="BGPR01001810">
    <property type="protein sequence ID" value="GBM62317.1"/>
    <property type="molecule type" value="Genomic_DNA"/>
</dbReference>
<dbReference type="Proteomes" id="UP000499080">
    <property type="component" value="Unassembled WGS sequence"/>
</dbReference>
<accession>A0A4Y2H9I0</accession>
<reference evidence="2 3" key="1">
    <citation type="journal article" date="2019" name="Sci. Rep.">
        <title>Orb-weaving spider Araneus ventricosus genome elucidates the spidroin gene catalogue.</title>
        <authorList>
            <person name="Kono N."/>
            <person name="Nakamura H."/>
            <person name="Ohtoshi R."/>
            <person name="Moran D.A.P."/>
            <person name="Shinohara A."/>
            <person name="Yoshida Y."/>
            <person name="Fujiwara M."/>
            <person name="Mori M."/>
            <person name="Tomita M."/>
            <person name="Arakawa K."/>
        </authorList>
    </citation>
    <scope>NUCLEOTIDE SEQUENCE [LARGE SCALE GENOMIC DNA]</scope>
</reference>
<proteinExistence type="predicted"/>
<comment type="caution">
    <text evidence="2">The sequence shown here is derived from an EMBL/GenBank/DDBJ whole genome shotgun (WGS) entry which is preliminary data.</text>
</comment>
<evidence type="ECO:0000313" key="2">
    <source>
        <dbReference type="EMBL" id="GBM62317.1"/>
    </source>
</evidence>
<keyword evidence="3" id="KW-1185">Reference proteome</keyword>
<sequence length="98" mass="10768">MKVVIAFIVLGLTSVLADHVYPHHIQCASPTCNPPCRMNFDAKPCPSCECSHTLPAIQCSMPKCDSPCRINFSTKPCPSCECHRQPQVHCSMPKCDPP</sequence>
<evidence type="ECO:0000256" key="1">
    <source>
        <dbReference type="SAM" id="SignalP"/>
    </source>
</evidence>
<feature type="chain" id="PRO_5021292608" description="Antistasin-like domain-containing protein" evidence="1">
    <location>
        <begin position="18"/>
        <end position="98"/>
    </location>
</feature>
<name>A0A4Y2H9I0_ARAVE</name>
<dbReference type="AlphaFoldDB" id="A0A4Y2H9I0"/>
<feature type="signal peptide" evidence="1">
    <location>
        <begin position="1"/>
        <end position="17"/>
    </location>
</feature>